<dbReference type="InterPro" id="IPR009057">
    <property type="entry name" value="Homeodomain-like_sf"/>
</dbReference>
<dbReference type="InterPro" id="IPR048708">
    <property type="entry name" value="VapB45-like_HTH"/>
</dbReference>
<accession>A0A4P6Q1G4</accession>
<dbReference type="Pfam" id="PF21321">
    <property type="entry name" value="HTH_66"/>
    <property type="match status" value="1"/>
</dbReference>
<dbReference type="Pfam" id="PF04255">
    <property type="entry name" value="DUF433"/>
    <property type="match status" value="1"/>
</dbReference>
<dbReference type="SUPFAM" id="SSF46689">
    <property type="entry name" value="Homeodomain-like"/>
    <property type="match status" value="1"/>
</dbReference>
<dbReference type="AlphaFoldDB" id="A0A4P6Q1G4"/>
<gene>
    <name evidence="2" type="ORF">EKD16_12965</name>
</gene>
<dbReference type="KEGG" id="strr:EKD16_12965"/>
<evidence type="ECO:0000259" key="1">
    <source>
        <dbReference type="Pfam" id="PF21321"/>
    </source>
</evidence>
<name>A0A4P6Q1G4_9ACTN</name>
<sequence length="242" mass="27029">MTGATAPVRPLDDPRYTTPIYRRSEAAQLVGIRTNTLRNWANGYTIKRPSGRRTVSASLITTDPTVSGRKPSVPFVGFAESYVISAFRAAGVSMQRIRSAVEELEKRFGLPQALASERLYTDGAEVLWNYGQQSDDPYDQHVVGGLVVLRNNQGVFREVIKDYLTQVTYEDGWAKLIRLPRYERADVVVDPRINGGAPTVARRGIRVSDITDRRHAGESLEELAYDYELTEREIAAVLPQAT</sequence>
<protein>
    <recommendedName>
        <fullName evidence="1">Putative antitoxin VapB45-like DNA-binding HTH domain-containing protein</fullName>
    </recommendedName>
</protein>
<keyword evidence="3" id="KW-1185">Reference proteome</keyword>
<dbReference type="OrthoDB" id="5140481at2"/>
<dbReference type="EMBL" id="CP036455">
    <property type="protein sequence ID" value="QBI54375.1"/>
    <property type="molecule type" value="Genomic_DNA"/>
</dbReference>
<dbReference type="Proteomes" id="UP000292235">
    <property type="component" value="Chromosome"/>
</dbReference>
<reference evidence="2 3" key="1">
    <citation type="submission" date="2019-02" db="EMBL/GenBank/DDBJ databases">
        <authorList>
            <person name="Khodamoradi S."/>
            <person name="Hahnke R.L."/>
            <person name="Kaempfer P."/>
            <person name="Schumann P."/>
            <person name="Rohde M."/>
            <person name="Steinert M."/>
            <person name="Luzhetskyy A."/>
            <person name="Wink J."/>
            <person name="Ruckert C."/>
        </authorList>
    </citation>
    <scope>NUCLEOTIDE SEQUENCE [LARGE SCALE GENOMIC DNA]</scope>
    <source>
        <strain evidence="2 3">M2</strain>
    </source>
</reference>
<evidence type="ECO:0000313" key="3">
    <source>
        <dbReference type="Proteomes" id="UP000292235"/>
    </source>
</evidence>
<evidence type="ECO:0000313" key="2">
    <source>
        <dbReference type="EMBL" id="QBI54375.1"/>
    </source>
</evidence>
<dbReference type="Gene3D" id="1.10.10.10">
    <property type="entry name" value="Winged helix-like DNA-binding domain superfamily/Winged helix DNA-binding domain"/>
    <property type="match status" value="1"/>
</dbReference>
<proteinExistence type="predicted"/>
<organism evidence="2 3">
    <name type="scientific">Streptomonospora litoralis</name>
    <dbReference type="NCBI Taxonomy" id="2498135"/>
    <lineage>
        <taxon>Bacteria</taxon>
        <taxon>Bacillati</taxon>
        <taxon>Actinomycetota</taxon>
        <taxon>Actinomycetes</taxon>
        <taxon>Streptosporangiales</taxon>
        <taxon>Nocardiopsidaceae</taxon>
        <taxon>Streptomonospora</taxon>
    </lineage>
</organism>
<dbReference type="InterPro" id="IPR007367">
    <property type="entry name" value="DUF433"/>
</dbReference>
<dbReference type="RefSeq" id="WP_131098564.1">
    <property type="nucleotide sequence ID" value="NZ_CP036455.1"/>
</dbReference>
<dbReference type="InterPro" id="IPR036388">
    <property type="entry name" value="WH-like_DNA-bd_sf"/>
</dbReference>
<feature type="domain" description="Putative antitoxin VapB45-like DNA-binding HTH" evidence="1">
    <location>
        <begin position="19"/>
        <end position="101"/>
    </location>
</feature>